<dbReference type="InterPro" id="IPR015867">
    <property type="entry name" value="N-reg_PII/ATP_PRibTrfase_C"/>
</dbReference>
<proteinExistence type="inferred from homology"/>
<evidence type="ECO:0000259" key="20">
    <source>
        <dbReference type="Pfam" id="PF08029"/>
    </source>
</evidence>
<protein>
    <recommendedName>
        <fullName evidence="7 18">ATP phosphoribosyltransferase</fullName>
        <shortName evidence="18">ATP-PRT</shortName>
        <shortName evidence="18">ATP-PRTase</shortName>
        <ecNumber evidence="6 18">2.4.2.17</ecNumber>
    </recommendedName>
</protein>
<evidence type="ECO:0000256" key="14">
    <source>
        <dbReference type="ARBA" id="ARBA00022840"/>
    </source>
</evidence>
<dbReference type="Proteomes" id="UP000000609">
    <property type="component" value="Chromosome"/>
</dbReference>
<dbReference type="Pfam" id="PF08029">
    <property type="entry name" value="HisG_C"/>
    <property type="match status" value="1"/>
</dbReference>
<name>Q5ZW86_LEGPH</name>
<keyword evidence="12 18" id="KW-0479">Metal-binding</keyword>
<evidence type="ECO:0000313" key="21">
    <source>
        <dbReference type="EMBL" id="AAU27285.1"/>
    </source>
</evidence>
<dbReference type="GO" id="GO:0005524">
    <property type="term" value="F:ATP binding"/>
    <property type="evidence" value="ECO:0007669"/>
    <property type="project" value="UniProtKB-KW"/>
</dbReference>
<accession>Q5ZW86</accession>
<evidence type="ECO:0000256" key="6">
    <source>
        <dbReference type="ARBA" id="ARBA00011946"/>
    </source>
</evidence>
<dbReference type="GO" id="GO:0003879">
    <property type="term" value="F:ATP phosphoribosyltransferase activity"/>
    <property type="evidence" value="ECO:0007669"/>
    <property type="project" value="UniProtKB-UniRule"/>
</dbReference>
<keyword evidence="15 18" id="KW-0460">Magnesium</keyword>
<comment type="function">
    <text evidence="17 18">Catalyzes the condensation of ATP and 5-phosphoribose 1-diphosphate to form N'-(5'-phosphoribosyl)-ATP (PR-ATP). Has a crucial role in the pathway because the rate of histidine biosynthesis seems to be controlled primarily by regulation of HisG enzymatic activity.</text>
</comment>
<dbReference type="eggNOG" id="COG0040">
    <property type="taxonomic scope" value="Bacteria"/>
</dbReference>
<sequence>MFKLWYRRLSFNSRKIGEVVKNRLRLALQKKGRLSDESLNLLQRCGLKFRIKPNALLTHVDNFPIDLLFVRDDDIPTLVFDSLCDGGIVGENVLLEASFNRPDKAYRKILALGSCTCRLSIAVPEAFDYQGAGSLDGKRIATSYPNLLNNYLAERKISAEILTLSGSVEVAPRMGMADVICDLVSTGQTLEDNKLKEVDTVLNSQAVFIQTQRQLDPDIQELFAMLARRIQAVQQAQERKYIVFHAPKSALERIAQKLPGAESPTILPLPGNNEKVAVHVVSSEGVFWNTLETIQYLGASSILVLPIEKMLE</sequence>
<dbReference type="InterPro" id="IPR011322">
    <property type="entry name" value="N-reg_PII-like_a/b"/>
</dbReference>
<dbReference type="Gene3D" id="3.40.190.10">
    <property type="entry name" value="Periplasmic binding protein-like II"/>
    <property type="match status" value="2"/>
</dbReference>
<keyword evidence="13 18" id="KW-0547">Nucleotide-binding</keyword>
<dbReference type="AlphaFoldDB" id="Q5ZW86"/>
<comment type="cofactor">
    <cofactor evidence="2 18">
        <name>Mg(2+)</name>
        <dbReference type="ChEBI" id="CHEBI:18420"/>
    </cofactor>
</comment>
<dbReference type="FunFam" id="3.40.190.10:FF:000008">
    <property type="entry name" value="ATP phosphoribosyltransferase"/>
    <property type="match status" value="1"/>
</dbReference>
<evidence type="ECO:0000256" key="17">
    <source>
        <dbReference type="ARBA" id="ARBA00024861"/>
    </source>
</evidence>
<comment type="similarity">
    <text evidence="5 18">Belongs to the ATP phosphoribosyltransferase family. Long subfamily.</text>
</comment>
<dbReference type="GO" id="GO:0000105">
    <property type="term" value="P:L-histidine biosynthetic process"/>
    <property type="evidence" value="ECO:0007669"/>
    <property type="project" value="UniProtKB-UniRule"/>
</dbReference>
<evidence type="ECO:0000256" key="4">
    <source>
        <dbReference type="ARBA" id="ARBA00004667"/>
    </source>
</evidence>
<dbReference type="FunFam" id="3.30.70.120:FF:000002">
    <property type="entry name" value="ATP phosphoribosyltransferase"/>
    <property type="match status" value="1"/>
</dbReference>
<evidence type="ECO:0000256" key="3">
    <source>
        <dbReference type="ARBA" id="ARBA00004496"/>
    </source>
</evidence>
<dbReference type="NCBIfam" id="TIGR03455">
    <property type="entry name" value="HisG_C-term"/>
    <property type="match status" value="1"/>
</dbReference>
<evidence type="ECO:0000256" key="13">
    <source>
        <dbReference type="ARBA" id="ARBA00022741"/>
    </source>
</evidence>
<dbReference type="PANTHER" id="PTHR21403:SF8">
    <property type="entry name" value="ATP PHOSPHORIBOSYLTRANSFERASE"/>
    <property type="match status" value="1"/>
</dbReference>
<dbReference type="HAMAP" id="MF_00079">
    <property type="entry name" value="HisG_Long"/>
    <property type="match status" value="1"/>
</dbReference>
<keyword evidence="14 18" id="KW-0067">ATP-binding</keyword>
<reference evidence="21 22" key="1">
    <citation type="journal article" date="2004" name="Science">
        <title>The genomic sequence of the accidental pathogen Legionella pneumophila.</title>
        <authorList>
            <person name="Chien M."/>
            <person name="Morozova I."/>
            <person name="Shi S."/>
            <person name="Sheng H."/>
            <person name="Chen J."/>
            <person name="Gomez S.M."/>
            <person name="Asamani G."/>
            <person name="Hill K."/>
            <person name="Nuara J."/>
            <person name="Feder M."/>
            <person name="Rineer J."/>
            <person name="Greenberg J.J."/>
            <person name="Steshenko V."/>
            <person name="Park S.H."/>
            <person name="Zhao B."/>
            <person name="Teplitskaya E."/>
            <person name="Edwards J.R."/>
            <person name="Pampou S."/>
            <person name="Georghiou A."/>
            <person name="Chou I.C."/>
            <person name="Iannuccilli W."/>
            <person name="Ulz M.E."/>
            <person name="Kim D.H."/>
            <person name="Geringer-Sameth A."/>
            <person name="Goldsberry C."/>
            <person name="Morozov P."/>
            <person name="Fischer S.G."/>
            <person name="Segal G."/>
            <person name="Qu X."/>
            <person name="Rzhetsky A."/>
            <person name="Zhang P."/>
            <person name="Cayanis E."/>
            <person name="De Jong P.J."/>
            <person name="Ju J."/>
            <person name="Kalachikov S."/>
            <person name="Shuman H.A."/>
            <person name="Russo J.J."/>
        </authorList>
    </citation>
    <scope>NUCLEOTIDE SEQUENCE [LARGE SCALE GENOMIC DNA]</scope>
    <source>
        <strain evidence="22">Philadelphia 1 / ATCC 33152 / DSM 7513</strain>
    </source>
</reference>
<evidence type="ECO:0000256" key="2">
    <source>
        <dbReference type="ARBA" id="ARBA00001946"/>
    </source>
</evidence>
<dbReference type="InterPro" id="IPR001348">
    <property type="entry name" value="ATP_PRibTrfase_HisG"/>
</dbReference>
<evidence type="ECO:0000256" key="1">
    <source>
        <dbReference type="ARBA" id="ARBA00000915"/>
    </source>
</evidence>
<dbReference type="OrthoDB" id="9801867at2"/>
<comment type="pathway">
    <text evidence="4 18">Amino-acid biosynthesis; L-histidine biosynthesis; L-histidine from 5-phospho-alpha-D-ribose 1-diphosphate: step 1/9.</text>
</comment>
<dbReference type="InterPro" id="IPR020621">
    <property type="entry name" value="ATP-PRT_HisG_long"/>
</dbReference>
<evidence type="ECO:0000256" key="11">
    <source>
        <dbReference type="ARBA" id="ARBA00022679"/>
    </source>
</evidence>
<feature type="domain" description="ATP phosphoribosyltransferase catalytic" evidence="19">
    <location>
        <begin position="71"/>
        <end position="231"/>
    </location>
</feature>
<keyword evidence="10 18" id="KW-0328">Glycosyltransferase</keyword>
<dbReference type="InterPro" id="IPR013115">
    <property type="entry name" value="HisG_C"/>
</dbReference>
<dbReference type="SUPFAM" id="SSF53850">
    <property type="entry name" value="Periplasmic binding protein-like II"/>
    <property type="match status" value="1"/>
</dbReference>
<evidence type="ECO:0000256" key="15">
    <source>
        <dbReference type="ARBA" id="ARBA00022842"/>
    </source>
</evidence>
<evidence type="ECO:0000313" key="22">
    <source>
        <dbReference type="Proteomes" id="UP000000609"/>
    </source>
</evidence>
<evidence type="ECO:0000259" key="19">
    <source>
        <dbReference type="Pfam" id="PF01634"/>
    </source>
</evidence>
<comment type="activity regulation">
    <text evidence="18">Feedback inhibited by histidine.</text>
</comment>
<gene>
    <name evidence="18 21" type="primary">hisG</name>
    <name evidence="21" type="ordered locus">lpg1200</name>
</gene>
<evidence type="ECO:0000256" key="16">
    <source>
        <dbReference type="ARBA" id="ARBA00023102"/>
    </source>
</evidence>
<dbReference type="PROSITE" id="PS01316">
    <property type="entry name" value="ATP_P_PHORIBOSYLTR"/>
    <property type="match status" value="1"/>
</dbReference>
<dbReference type="NCBIfam" id="TIGR00070">
    <property type="entry name" value="hisG"/>
    <property type="match status" value="1"/>
</dbReference>
<evidence type="ECO:0000256" key="8">
    <source>
        <dbReference type="ARBA" id="ARBA00022490"/>
    </source>
</evidence>
<dbReference type="UniPathway" id="UPA00031">
    <property type="reaction ID" value="UER00006"/>
</dbReference>
<dbReference type="SUPFAM" id="SSF54913">
    <property type="entry name" value="GlnB-like"/>
    <property type="match status" value="1"/>
</dbReference>
<dbReference type="STRING" id="272624.lpg1200"/>
<keyword evidence="9 18" id="KW-0028">Amino-acid biosynthesis</keyword>
<dbReference type="InterPro" id="IPR013820">
    <property type="entry name" value="ATP_PRibTrfase_cat"/>
</dbReference>
<dbReference type="PATRIC" id="fig|272624.6.peg.1262"/>
<dbReference type="InterPro" id="IPR018198">
    <property type="entry name" value="ATP_PRibTrfase_CS"/>
</dbReference>
<dbReference type="HOGENOM" id="CLU_038115_1_0_6"/>
<dbReference type="PaxDb" id="272624-lpg1200"/>
<evidence type="ECO:0000256" key="12">
    <source>
        <dbReference type="ARBA" id="ARBA00022723"/>
    </source>
</evidence>
<evidence type="ECO:0000256" key="10">
    <source>
        <dbReference type="ARBA" id="ARBA00022676"/>
    </source>
</evidence>
<evidence type="ECO:0000256" key="9">
    <source>
        <dbReference type="ARBA" id="ARBA00022605"/>
    </source>
</evidence>
<keyword evidence="22" id="KW-1185">Reference proteome</keyword>
<dbReference type="Gene3D" id="3.30.70.120">
    <property type="match status" value="1"/>
</dbReference>
<dbReference type="Pfam" id="PF01634">
    <property type="entry name" value="HisG"/>
    <property type="match status" value="1"/>
</dbReference>
<evidence type="ECO:0000256" key="18">
    <source>
        <dbReference type="HAMAP-Rule" id="MF_00079"/>
    </source>
</evidence>
<dbReference type="GO" id="GO:0005737">
    <property type="term" value="C:cytoplasm"/>
    <property type="evidence" value="ECO:0007669"/>
    <property type="project" value="UniProtKB-SubCell"/>
</dbReference>
<keyword evidence="11 18" id="KW-0808">Transferase</keyword>
<dbReference type="SMR" id="Q5ZW86"/>
<dbReference type="PANTHER" id="PTHR21403">
    <property type="entry name" value="ATP PHOSPHORIBOSYLTRANSFERASE ATP-PRTASE"/>
    <property type="match status" value="1"/>
</dbReference>
<evidence type="ECO:0000256" key="7">
    <source>
        <dbReference type="ARBA" id="ARBA00020998"/>
    </source>
</evidence>
<comment type="subcellular location">
    <subcellularLocation>
        <location evidence="3 18">Cytoplasm</location>
    </subcellularLocation>
</comment>
<organism evidence="21 22">
    <name type="scientific">Legionella pneumophila subsp. pneumophila (strain Philadelphia 1 / ATCC 33152 / DSM 7513)</name>
    <dbReference type="NCBI Taxonomy" id="272624"/>
    <lineage>
        <taxon>Bacteria</taxon>
        <taxon>Pseudomonadati</taxon>
        <taxon>Pseudomonadota</taxon>
        <taxon>Gammaproteobacteria</taxon>
        <taxon>Legionellales</taxon>
        <taxon>Legionellaceae</taxon>
        <taxon>Legionella</taxon>
    </lineage>
</organism>
<dbReference type="GO" id="GO:0000287">
    <property type="term" value="F:magnesium ion binding"/>
    <property type="evidence" value="ECO:0007669"/>
    <property type="project" value="UniProtKB-UniRule"/>
</dbReference>
<keyword evidence="16 18" id="KW-0368">Histidine biosynthesis</keyword>
<keyword evidence="8 18" id="KW-0963">Cytoplasm</keyword>
<evidence type="ECO:0000256" key="5">
    <source>
        <dbReference type="ARBA" id="ARBA00007955"/>
    </source>
</evidence>
<dbReference type="EMBL" id="AE017354">
    <property type="protein sequence ID" value="AAU27285.1"/>
    <property type="molecule type" value="Genomic_DNA"/>
</dbReference>
<comment type="catalytic activity">
    <reaction evidence="1 18">
        <text>1-(5-phospho-beta-D-ribosyl)-ATP + diphosphate = 5-phospho-alpha-D-ribose 1-diphosphate + ATP</text>
        <dbReference type="Rhea" id="RHEA:18473"/>
        <dbReference type="ChEBI" id="CHEBI:30616"/>
        <dbReference type="ChEBI" id="CHEBI:33019"/>
        <dbReference type="ChEBI" id="CHEBI:58017"/>
        <dbReference type="ChEBI" id="CHEBI:73183"/>
        <dbReference type="EC" id="2.4.2.17"/>
    </reaction>
</comment>
<dbReference type="KEGG" id="lpn:lpg1200"/>
<feature type="domain" description="Histidine biosynthesis HisG C-terminal" evidence="20">
    <location>
        <begin position="236"/>
        <end position="309"/>
    </location>
</feature>
<dbReference type="EC" id="2.4.2.17" evidence="6 18"/>